<dbReference type="EMBL" id="BAAASR010000007">
    <property type="protein sequence ID" value="GAA2485685.1"/>
    <property type="molecule type" value="Genomic_DNA"/>
</dbReference>
<keyword evidence="2" id="KW-1185">Reference proteome</keyword>
<sequence length="127" mass="13921">MLRGPDRLPGPANTFLVGFHADDVPAGDSAYEPGRVVQPHRAVAEINCPQTLDACRRPALLIHIHAEMNLHVVSADARHRTIIHAVAVELEAIPTSAFRSAATCENRTFDRLHGRSLEPAERLKALH</sequence>
<dbReference type="Proteomes" id="UP001499942">
    <property type="component" value="Unassembled WGS sequence"/>
</dbReference>
<reference evidence="2" key="1">
    <citation type="journal article" date="2019" name="Int. J. Syst. Evol. Microbiol.">
        <title>The Global Catalogue of Microorganisms (GCM) 10K type strain sequencing project: providing services to taxonomists for standard genome sequencing and annotation.</title>
        <authorList>
            <consortium name="The Broad Institute Genomics Platform"/>
            <consortium name="The Broad Institute Genome Sequencing Center for Infectious Disease"/>
            <person name="Wu L."/>
            <person name="Ma J."/>
        </authorList>
    </citation>
    <scope>NUCLEOTIDE SEQUENCE [LARGE SCALE GENOMIC DNA]</scope>
    <source>
        <strain evidence="2">JCM 5062</strain>
    </source>
</reference>
<evidence type="ECO:0000313" key="2">
    <source>
        <dbReference type="Proteomes" id="UP001499942"/>
    </source>
</evidence>
<accession>A0ABP5YT41</accession>
<protein>
    <submittedName>
        <fullName evidence="1">Uncharacterized protein</fullName>
    </submittedName>
</protein>
<gene>
    <name evidence="1" type="ORF">GCM10010393_15880</name>
</gene>
<name>A0ABP5YT41_9ACTN</name>
<organism evidence="1 2">
    <name type="scientific">Streptomyces gobitricini</name>
    <dbReference type="NCBI Taxonomy" id="68211"/>
    <lineage>
        <taxon>Bacteria</taxon>
        <taxon>Bacillati</taxon>
        <taxon>Actinomycetota</taxon>
        <taxon>Actinomycetes</taxon>
        <taxon>Kitasatosporales</taxon>
        <taxon>Streptomycetaceae</taxon>
        <taxon>Streptomyces</taxon>
    </lineage>
</organism>
<proteinExistence type="predicted"/>
<evidence type="ECO:0000313" key="1">
    <source>
        <dbReference type="EMBL" id="GAA2485685.1"/>
    </source>
</evidence>
<comment type="caution">
    <text evidence="1">The sequence shown here is derived from an EMBL/GenBank/DDBJ whole genome shotgun (WGS) entry which is preliminary data.</text>
</comment>